<dbReference type="CDD" id="cd07067">
    <property type="entry name" value="HP_PGM_like"/>
    <property type="match status" value="1"/>
</dbReference>
<feature type="compositionally biased region" description="Basic and acidic residues" evidence="1">
    <location>
        <begin position="429"/>
        <end position="438"/>
    </location>
</feature>
<organism evidence="3 4">
    <name type="scientific">Thermophilibacter provencensis</name>
    <dbReference type="NCBI Taxonomy" id="1852386"/>
    <lineage>
        <taxon>Bacteria</taxon>
        <taxon>Bacillati</taxon>
        <taxon>Actinomycetota</taxon>
        <taxon>Coriobacteriia</taxon>
        <taxon>Coriobacteriales</taxon>
        <taxon>Atopobiaceae</taxon>
        <taxon>Thermophilibacter</taxon>
    </lineage>
</organism>
<dbReference type="InterPro" id="IPR038186">
    <property type="entry name" value="CHAD_dom_sf"/>
</dbReference>
<comment type="caution">
    <text evidence="3">The sequence shown here is derived from an EMBL/GenBank/DDBJ whole genome shotgun (WGS) entry which is preliminary data.</text>
</comment>
<evidence type="ECO:0000259" key="2">
    <source>
        <dbReference type="PROSITE" id="PS51708"/>
    </source>
</evidence>
<protein>
    <submittedName>
        <fullName evidence="3">CHAD domain-containing protein</fullName>
    </submittedName>
</protein>
<dbReference type="Pfam" id="PF00300">
    <property type="entry name" value="His_Phos_1"/>
    <property type="match status" value="1"/>
</dbReference>
<dbReference type="Gene3D" id="1.40.20.10">
    <property type="entry name" value="CHAD domain"/>
    <property type="match status" value="1"/>
</dbReference>
<dbReference type="InterPro" id="IPR013078">
    <property type="entry name" value="His_Pase_superF_clade-1"/>
</dbReference>
<dbReference type="SUPFAM" id="SSF53254">
    <property type="entry name" value="Phosphoglycerate mutase-like"/>
    <property type="match status" value="1"/>
</dbReference>
<dbReference type="Proteomes" id="UP000697330">
    <property type="component" value="Unassembled WGS sequence"/>
</dbReference>
<name>A0A921KKN8_9ACTN</name>
<dbReference type="AlphaFoldDB" id="A0A921KKN8"/>
<evidence type="ECO:0000313" key="4">
    <source>
        <dbReference type="Proteomes" id="UP000697330"/>
    </source>
</evidence>
<dbReference type="Gene3D" id="3.40.50.1240">
    <property type="entry name" value="Phosphoglycerate mutase-like"/>
    <property type="match status" value="1"/>
</dbReference>
<dbReference type="RefSeq" id="WP_273447031.1">
    <property type="nucleotide sequence ID" value="NZ_CALUGK010000007.1"/>
</dbReference>
<dbReference type="SMART" id="SM00855">
    <property type="entry name" value="PGAM"/>
    <property type="match status" value="1"/>
</dbReference>
<sequence length="449" mass="49025">MVKTLVLVRHGDPEATSASGTDLDRRLTASGARSLKTAYPRTFALLGEDAEAAVWSSPAIRALETAQIVADAIDVEDIEVHESLYAQDVSAFLAELSDAEGPIVIAVGHAPFVDQLSARLLGGSPGFGKGAAAAIALPEGFSGTGRLLWFVAGPETRTWDELAIVEHEIGGAARDLVALSEAFLSKPEDPERLLRFRIGLRRMRSLLQFIAPWQTKKQNRRCEHVLKELQVASAHLRALDILSQSVDGLVESGELGDNSLLPMACAKERSLECASLVTLMRKRHSGKQLVKIAKDLAHVSWKSKVSERGLSADDLRKHFDAEFAELDEDLFGLDLRDGDAVYSARRDAKEMHYVAERLGAVLGPDRAVMSEYMDEIQRELGALSDAWGNRRLAEEYSKSPRFRGVRADLGVVGRDQAEIVSAITSGLERMEADSRADEARDDGEKDGED</sequence>
<dbReference type="EMBL" id="DYWQ01000026">
    <property type="protein sequence ID" value="HJF44545.1"/>
    <property type="molecule type" value="Genomic_DNA"/>
</dbReference>
<feature type="compositionally biased region" description="Acidic residues" evidence="1">
    <location>
        <begin position="439"/>
        <end position="449"/>
    </location>
</feature>
<gene>
    <name evidence="3" type="ORF">K8U72_01995</name>
</gene>
<dbReference type="PROSITE" id="PS51708">
    <property type="entry name" value="CHAD"/>
    <property type="match status" value="1"/>
</dbReference>
<dbReference type="InterPro" id="IPR007899">
    <property type="entry name" value="CHAD_dom"/>
</dbReference>
<feature type="domain" description="CHAD" evidence="2">
    <location>
        <begin position="154"/>
        <end position="436"/>
    </location>
</feature>
<evidence type="ECO:0000313" key="3">
    <source>
        <dbReference type="EMBL" id="HJF44545.1"/>
    </source>
</evidence>
<reference evidence="3" key="1">
    <citation type="journal article" date="2021" name="PeerJ">
        <title>Extensive microbial diversity within the chicken gut microbiome revealed by metagenomics and culture.</title>
        <authorList>
            <person name="Gilroy R."/>
            <person name="Ravi A."/>
            <person name="Getino M."/>
            <person name="Pursley I."/>
            <person name="Horton D.L."/>
            <person name="Alikhan N.F."/>
            <person name="Baker D."/>
            <person name="Gharbi K."/>
            <person name="Hall N."/>
            <person name="Watson M."/>
            <person name="Adriaenssens E.M."/>
            <person name="Foster-Nyarko E."/>
            <person name="Jarju S."/>
            <person name="Secka A."/>
            <person name="Antonio M."/>
            <person name="Oren A."/>
            <person name="Chaudhuri R.R."/>
            <person name="La Ragione R."/>
            <person name="Hildebrand F."/>
            <person name="Pallen M.J."/>
        </authorList>
    </citation>
    <scope>NUCLEOTIDE SEQUENCE</scope>
    <source>
        <strain evidence="3">CHK124-7917</strain>
    </source>
</reference>
<dbReference type="Pfam" id="PF05235">
    <property type="entry name" value="CHAD"/>
    <property type="match status" value="1"/>
</dbReference>
<accession>A0A921KKN8</accession>
<proteinExistence type="predicted"/>
<dbReference type="InterPro" id="IPR029033">
    <property type="entry name" value="His_PPase_superfam"/>
</dbReference>
<evidence type="ECO:0000256" key="1">
    <source>
        <dbReference type="SAM" id="MobiDB-lite"/>
    </source>
</evidence>
<reference evidence="3" key="2">
    <citation type="submission" date="2021-09" db="EMBL/GenBank/DDBJ databases">
        <authorList>
            <person name="Gilroy R."/>
        </authorList>
    </citation>
    <scope>NUCLEOTIDE SEQUENCE</scope>
    <source>
        <strain evidence="3">CHK124-7917</strain>
    </source>
</reference>
<feature type="region of interest" description="Disordered" evidence="1">
    <location>
        <begin position="429"/>
        <end position="449"/>
    </location>
</feature>
<dbReference type="SMART" id="SM00880">
    <property type="entry name" value="CHAD"/>
    <property type="match status" value="1"/>
</dbReference>